<protein>
    <submittedName>
        <fullName evidence="2">Uncharacterized protein</fullName>
    </submittedName>
</protein>
<evidence type="ECO:0000256" key="1">
    <source>
        <dbReference type="SAM" id="MobiDB-lite"/>
    </source>
</evidence>
<dbReference type="Proteomes" id="UP000301309">
    <property type="component" value="Unassembled WGS sequence"/>
</dbReference>
<feature type="compositionally biased region" description="Polar residues" evidence="1">
    <location>
        <begin position="81"/>
        <end position="95"/>
    </location>
</feature>
<feature type="region of interest" description="Disordered" evidence="1">
    <location>
        <begin position="74"/>
        <end position="95"/>
    </location>
</feature>
<dbReference type="AlphaFoldDB" id="A0A4D4KRV6"/>
<proteinExistence type="predicted"/>
<evidence type="ECO:0000313" key="3">
    <source>
        <dbReference type="Proteomes" id="UP000301309"/>
    </source>
</evidence>
<comment type="caution">
    <text evidence="2">The sequence shown here is derived from an EMBL/GenBank/DDBJ whole genome shotgun (WGS) entry which is preliminary data.</text>
</comment>
<keyword evidence="3" id="KW-1185">Reference proteome</keyword>
<organism evidence="2 3">
    <name type="scientific">Streptomyces violaceusniger</name>
    <dbReference type="NCBI Taxonomy" id="68280"/>
    <lineage>
        <taxon>Bacteria</taxon>
        <taxon>Bacillati</taxon>
        <taxon>Actinomycetota</taxon>
        <taxon>Actinomycetes</taxon>
        <taxon>Kitasatosporales</taxon>
        <taxon>Streptomycetaceae</taxon>
        <taxon>Streptomyces</taxon>
        <taxon>Streptomyces violaceusniger group</taxon>
    </lineage>
</organism>
<accession>A0A4D4KRV6</accession>
<gene>
    <name evidence="2" type="ORF">SVIO_002490</name>
</gene>
<dbReference type="EMBL" id="BJHW01000001">
    <property type="protein sequence ID" value="GDY49626.1"/>
    <property type="molecule type" value="Genomic_DNA"/>
</dbReference>
<sequence length="108" mass="11441">MAVPDATSVLPAWVPPLKLPSIVRLPLAATVISGATVPLPWYRPKTRFGVSPPVRTSAGLPSWASGAVRRVSAPDAAETLSARTPTNRVATPRASVTTPLKWPSVHWT</sequence>
<evidence type="ECO:0000313" key="2">
    <source>
        <dbReference type="EMBL" id="GDY49626.1"/>
    </source>
</evidence>
<reference evidence="2 3" key="1">
    <citation type="journal article" date="2020" name="Int. J. Syst. Evol. Microbiol.">
        <title>Reclassification of Streptomyces castelarensis and Streptomyces sporoclivatus as later heterotypic synonyms of Streptomyces antimycoticus.</title>
        <authorList>
            <person name="Komaki H."/>
            <person name="Tamura T."/>
        </authorList>
    </citation>
    <scope>NUCLEOTIDE SEQUENCE [LARGE SCALE GENOMIC DNA]</scope>
    <source>
        <strain evidence="2 3">NBRC 13459</strain>
    </source>
</reference>
<name>A0A4D4KRV6_STRVO</name>